<dbReference type="HAMAP" id="MF_01629">
    <property type="entry name" value="PdxH"/>
    <property type="match status" value="1"/>
</dbReference>
<feature type="binding site" evidence="9 11">
    <location>
        <begin position="80"/>
        <end position="81"/>
    </location>
    <ligand>
        <name>FMN</name>
        <dbReference type="ChEBI" id="CHEBI:58210"/>
    </ligand>
</feature>
<feature type="binding site" evidence="9 10">
    <location>
        <position position="70"/>
    </location>
    <ligand>
        <name>substrate</name>
    </ligand>
</feature>
<dbReference type="STRING" id="1150600.ADIARSV_0987"/>
<feature type="binding site" evidence="9 11">
    <location>
        <position position="86"/>
    </location>
    <ligand>
        <name>FMN</name>
        <dbReference type="ChEBI" id="CHEBI:58210"/>
    </ligand>
</feature>
<evidence type="ECO:0000259" key="12">
    <source>
        <dbReference type="Pfam" id="PF01243"/>
    </source>
</evidence>
<comment type="similarity">
    <text evidence="3 9">Belongs to the pyridoxamine 5'-phosphate oxidase family.</text>
</comment>
<feature type="binding site" evidence="9 11">
    <location>
        <begin position="144"/>
        <end position="145"/>
    </location>
    <ligand>
        <name>FMN</name>
        <dbReference type="ChEBI" id="CHEBI:58210"/>
    </ligand>
</feature>
<comment type="caution">
    <text evidence="14">The sequence shown here is derived from an EMBL/GenBank/DDBJ whole genome shotgun (WGS) entry which is preliminary data.</text>
</comment>
<comment type="pathway">
    <text evidence="1 9">Cofactor metabolism; pyridoxal 5'-phosphate salvage; pyridoxal 5'-phosphate from pyridoxamine 5'-phosphate: step 1/1.</text>
</comment>
<feature type="domain" description="Pyridoxamine 5'-phosphate oxidase N-terminal" evidence="12">
    <location>
        <begin position="38"/>
        <end position="159"/>
    </location>
</feature>
<dbReference type="InterPro" id="IPR019740">
    <property type="entry name" value="Pyridox_Oxase_CS"/>
</dbReference>
<gene>
    <name evidence="9" type="primary">pdxH</name>
    <name evidence="14" type="ORF">ADIARSV_0987</name>
</gene>
<feature type="binding site" evidence="9 11">
    <location>
        <position position="109"/>
    </location>
    <ligand>
        <name>FMN</name>
        <dbReference type="ChEBI" id="CHEBI:58210"/>
    </ligand>
</feature>
<dbReference type="NCBIfam" id="NF004231">
    <property type="entry name" value="PRK05679.1"/>
    <property type="match status" value="1"/>
</dbReference>
<protein>
    <recommendedName>
        <fullName evidence="9">Pyridoxine/pyridoxamine 5'-phosphate oxidase</fullName>
        <ecNumber evidence="9">1.4.3.5</ecNumber>
    </recommendedName>
    <alternativeName>
        <fullName evidence="9">PNP/PMP oxidase</fullName>
        <shortName evidence="9">PNPOx</shortName>
    </alternativeName>
    <alternativeName>
        <fullName evidence="9">Pyridoxal 5'-phosphate synthase</fullName>
    </alternativeName>
</protein>
<dbReference type="FunFam" id="2.30.110.10:FF:000005">
    <property type="entry name" value="NAD(P)H-hydrate epimerase"/>
    <property type="match status" value="1"/>
</dbReference>
<dbReference type="UniPathway" id="UPA01068">
    <property type="reaction ID" value="UER00304"/>
</dbReference>
<evidence type="ECO:0000256" key="6">
    <source>
        <dbReference type="ARBA" id="ARBA00022643"/>
    </source>
</evidence>
<comment type="pathway">
    <text evidence="2 9">Cofactor metabolism; pyridoxal 5'-phosphate salvage; pyridoxal 5'-phosphate from pyridoxine 5'-phosphate: step 1/1.</text>
</comment>
<feature type="binding site" evidence="9 11">
    <location>
        <begin position="65"/>
        <end position="70"/>
    </location>
    <ligand>
        <name>FMN</name>
        <dbReference type="ChEBI" id="CHEBI:58210"/>
    </ligand>
</feature>
<name>R9GWE2_9SPHI</name>
<dbReference type="Gene3D" id="2.30.110.10">
    <property type="entry name" value="Electron Transport, Fmn-binding Protein, Chain A"/>
    <property type="match status" value="1"/>
</dbReference>
<evidence type="ECO:0000256" key="5">
    <source>
        <dbReference type="ARBA" id="ARBA00022630"/>
    </source>
</evidence>
<dbReference type="AlphaFoldDB" id="R9GWE2"/>
<keyword evidence="8 9" id="KW-0664">Pyridoxine biosynthesis</keyword>
<sequence length="218" mass="25071">MTIHKEIIQNLRQDYQAATLSEEDVAKDPISQFSTWFSDAMSSEIHEPNIMTLATATADGIPSARIMLLKGFDDKGFVFYTNYLSRKGQEITKNSKAALVFFWQDLERQVRIEGTLEKLDEKESEAYFHSRPKASQIGALASPQSREIDNKQFLLNNIQLLEEKYKDIAEIPKPPHWGGYIVKPSLIEFWQGGHGRLHDRIVYKLMANQNWKITRLAP</sequence>
<dbReference type="Proteomes" id="UP000014174">
    <property type="component" value="Unassembled WGS sequence"/>
</dbReference>
<evidence type="ECO:0000256" key="7">
    <source>
        <dbReference type="ARBA" id="ARBA00023002"/>
    </source>
</evidence>
<feature type="binding site" evidence="9 10">
    <location>
        <position position="131"/>
    </location>
    <ligand>
        <name>substrate</name>
    </ligand>
</feature>
<keyword evidence="15" id="KW-1185">Reference proteome</keyword>
<comment type="cofactor">
    <cofactor evidence="9 11">
        <name>FMN</name>
        <dbReference type="ChEBI" id="CHEBI:58210"/>
    </cofactor>
    <text evidence="9 11">Binds 1 FMN per subunit.</text>
</comment>
<dbReference type="Pfam" id="PF10590">
    <property type="entry name" value="PNP_phzG_C"/>
    <property type="match status" value="1"/>
</dbReference>
<dbReference type="InterPro" id="IPR019576">
    <property type="entry name" value="Pyridoxamine_oxidase_dimer_C"/>
</dbReference>
<dbReference type="EC" id="1.4.3.5" evidence="9"/>
<dbReference type="PATRIC" id="fig|1150600.3.peg.970"/>
<dbReference type="PROSITE" id="PS01064">
    <property type="entry name" value="PYRIDOX_OXIDASE"/>
    <property type="match status" value="1"/>
</dbReference>
<dbReference type="EMBL" id="AQPN01000041">
    <property type="protein sequence ID" value="EOR95850.1"/>
    <property type="molecule type" value="Genomic_DNA"/>
</dbReference>
<dbReference type="InterPro" id="IPR012349">
    <property type="entry name" value="Split_barrel_FMN-bd"/>
</dbReference>
<proteinExistence type="inferred from homology"/>
<feature type="domain" description="Pyridoxine 5'-phosphate oxidase dimerisation C-terminal" evidence="13">
    <location>
        <begin position="177"/>
        <end position="218"/>
    </location>
</feature>
<comment type="catalytic activity">
    <reaction evidence="9">
        <text>pyridoxamine 5'-phosphate + O2 + H2O = pyridoxal 5'-phosphate + H2O2 + NH4(+)</text>
        <dbReference type="Rhea" id="RHEA:15817"/>
        <dbReference type="ChEBI" id="CHEBI:15377"/>
        <dbReference type="ChEBI" id="CHEBI:15379"/>
        <dbReference type="ChEBI" id="CHEBI:16240"/>
        <dbReference type="ChEBI" id="CHEBI:28938"/>
        <dbReference type="ChEBI" id="CHEBI:58451"/>
        <dbReference type="ChEBI" id="CHEBI:597326"/>
        <dbReference type="EC" id="1.4.3.5"/>
    </reaction>
</comment>
<dbReference type="Pfam" id="PF01243">
    <property type="entry name" value="PNPOx_N"/>
    <property type="match status" value="1"/>
</dbReference>
<feature type="binding site" evidence="9 11">
    <location>
        <position position="200"/>
    </location>
    <ligand>
        <name>FMN</name>
        <dbReference type="ChEBI" id="CHEBI:58210"/>
    </ligand>
</feature>
<dbReference type="eggNOG" id="COG0259">
    <property type="taxonomic scope" value="Bacteria"/>
</dbReference>
<dbReference type="PANTHER" id="PTHR10851:SF0">
    <property type="entry name" value="PYRIDOXINE-5'-PHOSPHATE OXIDASE"/>
    <property type="match status" value="1"/>
</dbReference>
<dbReference type="OrthoDB" id="9780392at2"/>
<comment type="catalytic activity">
    <reaction evidence="9">
        <text>pyridoxine 5'-phosphate + O2 = pyridoxal 5'-phosphate + H2O2</text>
        <dbReference type="Rhea" id="RHEA:15149"/>
        <dbReference type="ChEBI" id="CHEBI:15379"/>
        <dbReference type="ChEBI" id="CHEBI:16240"/>
        <dbReference type="ChEBI" id="CHEBI:58589"/>
        <dbReference type="ChEBI" id="CHEBI:597326"/>
        <dbReference type="EC" id="1.4.3.5"/>
    </reaction>
</comment>
<feature type="binding site" evidence="9 11">
    <location>
        <position position="87"/>
    </location>
    <ligand>
        <name>FMN</name>
        <dbReference type="ChEBI" id="CHEBI:58210"/>
    </ligand>
</feature>
<accession>R9GWE2</accession>
<dbReference type="InterPro" id="IPR000659">
    <property type="entry name" value="Pyridox_Oxase"/>
</dbReference>
<evidence type="ECO:0000313" key="15">
    <source>
        <dbReference type="Proteomes" id="UP000014174"/>
    </source>
</evidence>
<feature type="binding site" evidence="10">
    <location>
        <begin position="12"/>
        <end position="15"/>
    </location>
    <ligand>
        <name>substrate</name>
    </ligand>
</feature>
<evidence type="ECO:0000256" key="8">
    <source>
        <dbReference type="ARBA" id="ARBA00023096"/>
    </source>
</evidence>
<evidence type="ECO:0000256" key="9">
    <source>
        <dbReference type="HAMAP-Rule" id="MF_01629"/>
    </source>
</evidence>
<dbReference type="GO" id="GO:0008615">
    <property type="term" value="P:pyridoxine biosynthetic process"/>
    <property type="evidence" value="ECO:0007669"/>
    <property type="project" value="UniProtKB-UniRule"/>
</dbReference>
<feature type="binding site" evidence="9 11">
    <location>
        <position position="190"/>
    </location>
    <ligand>
        <name>FMN</name>
        <dbReference type="ChEBI" id="CHEBI:58210"/>
    </ligand>
</feature>
<feature type="binding site" evidence="9 10">
    <location>
        <position position="135"/>
    </location>
    <ligand>
        <name>substrate</name>
    </ligand>
</feature>
<evidence type="ECO:0000256" key="2">
    <source>
        <dbReference type="ARBA" id="ARBA00005037"/>
    </source>
</evidence>
<dbReference type="GO" id="GO:0004733">
    <property type="term" value="F:pyridoxamine phosphate oxidase activity"/>
    <property type="evidence" value="ECO:0007669"/>
    <property type="project" value="UniProtKB-UniRule"/>
</dbReference>
<reference evidence="14 15" key="1">
    <citation type="journal article" date="2013" name="Genome Announc.">
        <title>Draft Genome Sequence of Arcticibacter svalbardensis Strain MN12-7T, a Member of the Family Sphingobacteriaceae Isolated from an Arctic Soil Sample.</title>
        <authorList>
            <person name="Shivaji S."/>
            <person name="Ara S."/>
            <person name="Prasad S."/>
            <person name="Manasa B.P."/>
            <person name="Begum Z."/>
            <person name="Singh A."/>
            <person name="Kumar Pinnaka A."/>
        </authorList>
    </citation>
    <scope>NUCLEOTIDE SEQUENCE [LARGE SCALE GENOMIC DNA]</scope>
    <source>
        <strain evidence="14 15">MN12-7</strain>
    </source>
</reference>
<evidence type="ECO:0000256" key="3">
    <source>
        <dbReference type="ARBA" id="ARBA00007301"/>
    </source>
</evidence>
<evidence type="ECO:0000259" key="13">
    <source>
        <dbReference type="Pfam" id="PF10590"/>
    </source>
</evidence>
<comment type="function">
    <text evidence="9">Catalyzes the oxidation of either pyridoxine 5'-phosphate (PNP) or pyridoxamine 5'-phosphate (PMP) into pyridoxal 5'-phosphate (PLP).</text>
</comment>
<dbReference type="GO" id="GO:0010181">
    <property type="term" value="F:FMN binding"/>
    <property type="evidence" value="ECO:0007669"/>
    <property type="project" value="UniProtKB-UniRule"/>
</dbReference>
<evidence type="ECO:0000256" key="4">
    <source>
        <dbReference type="ARBA" id="ARBA00011738"/>
    </source>
</evidence>
<feature type="binding site" evidence="9 10">
    <location>
        <position position="127"/>
    </location>
    <ligand>
        <name>substrate</name>
    </ligand>
</feature>
<keyword evidence="5 9" id="KW-0285">Flavoprotein</keyword>
<dbReference type="InterPro" id="IPR011576">
    <property type="entry name" value="Pyridox_Oxase_N"/>
</dbReference>
<dbReference type="RefSeq" id="WP_016194232.1">
    <property type="nucleotide sequence ID" value="NZ_AQPN01000041.1"/>
</dbReference>
<evidence type="ECO:0000256" key="11">
    <source>
        <dbReference type="PIRSR" id="PIRSR000190-2"/>
    </source>
</evidence>
<dbReference type="PIRSF" id="PIRSF000190">
    <property type="entry name" value="Pyd_amn-ph_oxd"/>
    <property type="match status" value="1"/>
</dbReference>
<comment type="subunit">
    <text evidence="4 9">Homodimer.</text>
</comment>
<dbReference type="NCBIfam" id="TIGR00558">
    <property type="entry name" value="pdxH"/>
    <property type="match status" value="1"/>
</dbReference>
<dbReference type="SUPFAM" id="SSF50475">
    <property type="entry name" value="FMN-binding split barrel"/>
    <property type="match status" value="1"/>
</dbReference>
<organism evidence="14 15">
    <name type="scientific">Arcticibacter svalbardensis MN12-7</name>
    <dbReference type="NCBI Taxonomy" id="1150600"/>
    <lineage>
        <taxon>Bacteria</taxon>
        <taxon>Pseudomonadati</taxon>
        <taxon>Bacteroidota</taxon>
        <taxon>Sphingobacteriia</taxon>
        <taxon>Sphingobacteriales</taxon>
        <taxon>Sphingobacteriaceae</taxon>
        <taxon>Arcticibacter</taxon>
    </lineage>
</organism>
<evidence type="ECO:0000313" key="14">
    <source>
        <dbReference type="EMBL" id="EOR95850.1"/>
    </source>
</evidence>
<keyword evidence="6 9" id="KW-0288">FMN</keyword>
<evidence type="ECO:0000256" key="1">
    <source>
        <dbReference type="ARBA" id="ARBA00004738"/>
    </source>
</evidence>
<feature type="binding site" evidence="9 10">
    <location>
        <begin position="196"/>
        <end position="198"/>
    </location>
    <ligand>
        <name>substrate</name>
    </ligand>
</feature>
<keyword evidence="7 9" id="KW-0560">Oxidoreductase</keyword>
<evidence type="ECO:0000256" key="10">
    <source>
        <dbReference type="PIRSR" id="PIRSR000190-1"/>
    </source>
</evidence>
<dbReference type="PANTHER" id="PTHR10851">
    <property type="entry name" value="PYRIDOXINE-5-PHOSPHATE OXIDASE"/>
    <property type="match status" value="1"/>
</dbReference>